<reference evidence="3" key="1">
    <citation type="submission" date="2019-02" db="EMBL/GenBank/DDBJ databases">
        <title>Draft genome sequence of Sphaerospermopsis reniformis NIES-1949.</title>
        <authorList>
            <person name="Yamaguchi H."/>
            <person name="Suzuki S."/>
            <person name="Kawachi M."/>
        </authorList>
    </citation>
    <scope>NUCLEOTIDE SEQUENCE [LARGE SCALE GENOMIC DNA]</scope>
    <source>
        <strain evidence="3">NIES-1949</strain>
    </source>
</reference>
<dbReference type="PANTHER" id="PTHR39639:SF1">
    <property type="entry name" value="DUF262 DOMAIN-CONTAINING PROTEIN"/>
    <property type="match status" value="1"/>
</dbReference>
<keyword evidence="3" id="KW-1185">Reference proteome</keyword>
<accession>A0A480A6H0</accession>
<sequence length="368" mass="42657">MSLQEEIDKISQEIRTDDYSMSIGEWMSLYQSNEIDINPDFQRFFRWSDHQKSTFIESILLGIPIPPIFVSERDDGVWDIVDGVQRLSTIYEFTGLLKKNEQEENTDPVALQKTTYLPSLEGKKWDDPNDEKNSLTQTQRLLIRRAKIGVNIVKKESDPMIKYELFQRLNTGGSLATPQEVRNCILLMLNKNLYELMLSLANYEPFINCISLSDRLKEERYDMELVLRFILLFDQDVEIKKLGDDVNVFLTDEMRKMALNQNLDYSHIETAFKKTFDILNQTTGDNSFKRYKSEENRFLGGFLLSSYEVIALGIGHNYKNLPPINQISDIIKKIWSDSTYKKWSGAGVNGARRLPYLIPLGRGVFSPL</sequence>
<dbReference type="PANTHER" id="PTHR39639">
    <property type="entry name" value="CHROMOSOME 16, WHOLE GENOME SHOTGUN SEQUENCE"/>
    <property type="match status" value="1"/>
</dbReference>
<evidence type="ECO:0000313" key="2">
    <source>
        <dbReference type="EMBL" id="GCL37844.1"/>
    </source>
</evidence>
<dbReference type="InterPro" id="IPR004919">
    <property type="entry name" value="GmrSD_N"/>
</dbReference>
<organism evidence="2 3">
    <name type="scientific">Sphaerospermopsis reniformis</name>
    <dbReference type="NCBI Taxonomy" id="531300"/>
    <lineage>
        <taxon>Bacteria</taxon>
        <taxon>Bacillati</taxon>
        <taxon>Cyanobacteriota</taxon>
        <taxon>Cyanophyceae</taxon>
        <taxon>Nostocales</taxon>
        <taxon>Aphanizomenonaceae</taxon>
        <taxon>Sphaerospermopsis</taxon>
    </lineage>
</organism>
<evidence type="ECO:0000313" key="3">
    <source>
        <dbReference type="Proteomes" id="UP000300142"/>
    </source>
</evidence>
<evidence type="ECO:0000259" key="1">
    <source>
        <dbReference type="Pfam" id="PF03235"/>
    </source>
</evidence>
<dbReference type="Pfam" id="PF03235">
    <property type="entry name" value="GmrSD_N"/>
    <property type="match status" value="1"/>
</dbReference>
<proteinExistence type="predicted"/>
<comment type="caution">
    <text evidence="2">The sequence shown here is derived from an EMBL/GenBank/DDBJ whole genome shotgun (WGS) entry which is preliminary data.</text>
</comment>
<dbReference type="EMBL" id="BJCE01000100">
    <property type="protein sequence ID" value="GCL37844.1"/>
    <property type="molecule type" value="Genomic_DNA"/>
</dbReference>
<dbReference type="RefSeq" id="WP_137667906.1">
    <property type="nucleotide sequence ID" value="NZ_BJCE01000100.1"/>
</dbReference>
<gene>
    <name evidence="2" type="ORF">SR1949_29560</name>
</gene>
<protein>
    <recommendedName>
        <fullName evidence="1">GmrSD restriction endonucleases N-terminal domain-containing protein</fullName>
    </recommendedName>
</protein>
<name>A0A480A6H0_9CYAN</name>
<dbReference type="Proteomes" id="UP000300142">
    <property type="component" value="Unassembled WGS sequence"/>
</dbReference>
<dbReference type="AlphaFoldDB" id="A0A480A6H0"/>
<feature type="domain" description="GmrSD restriction endonucleases N-terminal" evidence="1">
    <location>
        <begin position="29"/>
        <end position="186"/>
    </location>
</feature>